<accession>R9I8Y8</accession>
<reference evidence="1 2" key="1">
    <citation type="submission" date="2013-04" db="EMBL/GenBank/DDBJ databases">
        <title>The Genome Sequence of Bacteroides massiliensis dnLKV3.</title>
        <authorList>
            <consortium name="The Broad Institute Genomics Platform"/>
            <consortium name="The Broad Institute Genome Sequencing Center for Infectious Disease"/>
            <person name="Earl A."/>
            <person name="Xavier R."/>
            <person name="Kuhn K."/>
            <person name="Stappenbeck T."/>
            <person name="Walker B."/>
            <person name="Young S."/>
            <person name="Zeng Q."/>
            <person name="Gargeya S."/>
            <person name="Fitzgerald M."/>
            <person name="Haas B."/>
            <person name="Abouelleil A."/>
            <person name="Allen A.W."/>
            <person name="Alvarado L."/>
            <person name="Arachchi H.M."/>
            <person name="Berlin A.M."/>
            <person name="Chapman S.B."/>
            <person name="Gainer-Dewar J."/>
            <person name="Goldberg J."/>
            <person name="Griggs A."/>
            <person name="Gujja S."/>
            <person name="Hansen M."/>
            <person name="Howarth C."/>
            <person name="Imamovic A."/>
            <person name="Ireland A."/>
            <person name="Larimer J."/>
            <person name="McCowan C."/>
            <person name="Murphy C."/>
            <person name="Pearson M."/>
            <person name="Poon T.W."/>
            <person name="Priest M."/>
            <person name="Roberts A."/>
            <person name="Saif S."/>
            <person name="Shea T."/>
            <person name="Sisk P."/>
            <person name="Sykes S."/>
            <person name="Wortman J."/>
            <person name="Nusbaum C."/>
            <person name="Birren B."/>
        </authorList>
    </citation>
    <scope>NUCLEOTIDE SEQUENCE [LARGE SCALE GENOMIC DNA]</scope>
    <source>
        <strain evidence="2">dnLKV3</strain>
    </source>
</reference>
<proteinExistence type="predicted"/>
<comment type="caution">
    <text evidence="1">The sequence shown here is derived from an EMBL/GenBank/DDBJ whole genome shotgun (WGS) entry which is preliminary data.</text>
</comment>
<name>R9I8Y8_9BACT</name>
<sequence length="28" mass="3175">FGVDGTKNILYGTTLDGEEFVVRRFVLK</sequence>
<dbReference type="Proteomes" id="UP000014200">
    <property type="component" value="Unassembled WGS sequence"/>
</dbReference>
<dbReference type="AlphaFoldDB" id="R9I8Y8"/>
<dbReference type="EMBL" id="ASSP01000009">
    <property type="protein sequence ID" value="EOS13358.1"/>
    <property type="molecule type" value="Genomic_DNA"/>
</dbReference>
<feature type="non-terminal residue" evidence="1">
    <location>
        <position position="1"/>
    </location>
</feature>
<protein>
    <submittedName>
        <fullName evidence="1">Uncharacterized protein</fullName>
    </submittedName>
</protein>
<dbReference type="HOGENOM" id="CLU_3413659_0_0_10"/>
<evidence type="ECO:0000313" key="2">
    <source>
        <dbReference type="Proteomes" id="UP000014200"/>
    </source>
</evidence>
<organism evidence="1 2">
    <name type="scientific">Phocaeicola sartorii</name>
    <dbReference type="NCBI Taxonomy" id="671267"/>
    <lineage>
        <taxon>Bacteria</taxon>
        <taxon>Pseudomonadati</taxon>
        <taxon>Bacteroidota</taxon>
        <taxon>Bacteroidia</taxon>
        <taxon>Bacteroidales</taxon>
        <taxon>Bacteroidaceae</taxon>
        <taxon>Phocaeicola</taxon>
    </lineage>
</organism>
<evidence type="ECO:0000313" key="1">
    <source>
        <dbReference type="EMBL" id="EOS13358.1"/>
    </source>
</evidence>
<gene>
    <name evidence="1" type="ORF">C802_01196</name>
</gene>
<keyword evidence="2" id="KW-1185">Reference proteome</keyword>